<name>A0AA88NNY3_CHASR</name>
<protein>
    <recommendedName>
        <fullName evidence="2">Immunoglobulin domain-containing protein</fullName>
    </recommendedName>
</protein>
<dbReference type="InterPro" id="IPR003599">
    <property type="entry name" value="Ig_sub"/>
</dbReference>
<dbReference type="InterPro" id="IPR036179">
    <property type="entry name" value="Ig-like_dom_sf"/>
</dbReference>
<evidence type="ECO:0000256" key="1">
    <source>
        <dbReference type="SAM" id="MobiDB-lite"/>
    </source>
</evidence>
<dbReference type="Gene3D" id="2.60.40.10">
    <property type="entry name" value="Immunoglobulins"/>
    <property type="match status" value="1"/>
</dbReference>
<dbReference type="SMART" id="SM00409">
    <property type="entry name" value="IG"/>
    <property type="match status" value="1"/>
</dbReference>
<gene>
    <name evidence="3" type="ORF">Q5P01_003150</name>
</gene>
<evidence type="ECO:0000259" key="2">
    <source>
        <dbReference type="SMART" id="SM00409"/>
    </source>
</evidence>
<dbReference type="InterPro" id="IPR013783">
    <property type="entry name" value="Ig-like_fold"/>
</dbReference>
<sequence length="229" mass="25262">MVFRGGVRQRQVVLYTAVFSPHPDNMKTPSVPLLLGVSVLLLSGLTVSADHPLTLKFSEYPVMTGSDVTLYCENVNGDFVKAYLFFNETKRGSEPQNMFTIHKVQRSDEGLYSCSTDEDGKSPQVWLRVQDPPTTSGPRHTTTSSTASTTTLDTASGFNNTGASDTSSSLFFLHFVPFSPYCFCTVRMVSICCSRKKENKPDFSMEMTLDDEDYDDITGVTTNPGLRSA</sequence>
<feature type="compositionally biased region" description="Low complexity" evidence="1">
    <location>
        <begin position="141"/>
        <end position="150"/>
    </location>
</feature>
<accession>A0AA88NNY3</accession>
<comment type="caution">
    <text evidence="3">The sequence shown here is derived from an EMBL/GenBank/DDBJ whole genome shotgun (WGS) entry which is preliminary data.</text>
</comment>
<keyword evidence="4" id="KW-1185">Reference proteome</keyword>
<reference evidence="3" key="1">
    <citation type="submission" date="2023-07" db="EMBL/GenBank/DDBJ databases">
        <title>Chromosome-level Genome Assembly of Striped Snakehead (Channa striata).</title>
        <authorList>
            <person name="Liu H."/>
        </authorList>
    </citation>
    <scope>NUCLEOTIDE SEQUENCE</scope>
    <source>
        <strain evidence="3">Gz</strain>
        <tissue evidence="3">Muscle</tissue>
    </source>
</reference>
<feature type="region of interest" description="Disordered" evidence="1">
    <location>
        <begin position="130"/>
        <end position="150"/>
    </location>
</feature>
<proteinExistence type="predicted"/>
<feature type="domain" description="Immunoglobulin" evidence="2">
    <location>
        <begin position="57"/>
        <end position="130"/>
    </location>
</feature>
<organism evidence="3 4">
    <name type="scientific">Channa striata</name>
    <name type="common">Snakehead murrel</name>
    <name type="synonym">Ophicephalus striatus</name>
    <dbReference type="NCBI Taxonomy" id="64152"/>
    <lineage>
        <taxon>Eukaryota</taxon>
        <taxon>Metazoa</taxon>
        <taxon>Chordata</taxon>
        <taxon>Craniata</taxon>
        <taxon>Vertebrata</taxon>
        <taxon>Euteleostomi</taxon>
        <taxon>Actinopterygii</taxon>
        <taxon>Neopterygii</taxon>
        <taxon>Teleostei</taxon>
        <taxon>Neoteleostei</taxon>
        <taxon>Acanthomorphata</taxon>
        <taxon>Anabantaria</taxon>
        <taxon>Anabantiformes</taxon>
        <taxon>Channoidei</taxon>
        <taxon>Channidae</taxon>
        <taxon>Channa</taxon>
    </lineage>
</organism>
<dbReference type="AlphaFoldDB" id="A0AA88NNY3"/>
<evidence type="ECO:0000313" key="4">
    <source>
        <dbReference type="Proteomes" id="UP001187415"/>
    </source>
</evidence>
<dbReference type="Proteomes" id="UP001187415">
    <property type="component" value="Unassembled WGS sequence"/>
</dbReference>
<evidence type="ECO:0000313" key="3">
    <source>
        <dbReference type="EMBL" id="KAK2863617.1"/>
    </source>
</evidence>
<dbReference type="SUPFAM" id="SSF48726">
    <property type="entry name" value="Immunoglobulin"/>
    <property type="match status" value="1"/>
</dbReference>
<dbReference type="EMBL" id="JAUPFM010000001">
    <property type="protein sequence ID" value="KAK2863617.1"/>
    <property type="molecule type" value="Genomic_DNA"/>
</dbReference>